<proteinExistence type="predicted"/>
<dbReference type="AlphaFoldDB" id="A0A8X6IDS2"/>
<evidence type="ECO:0000313" key="1">
    <source>
        <dbReference type="EMBL" id="GFS41858.1"/>
    </source>
</evidence>
<sequence length="91" mass="10178">MGNKKIKIKRKIFPMCTDISKGGRKRNVIRNTSPHPPHLPVSNTPFVGATFFLALAKELHKHKSPLLPLHLPIKGIHGSALFPFYPSFPTD</sequence>
<gene>
    <name evidence="1" type="ORF">NPIL_237981</name>
</gene>
<comment type="caution">
    <text evidence="1">The sequence shown here is derived from an EMBL/GenBank/DDBJ whole genome shotgun (WGS) entry which is preliminary data.</text>
</comment>
<reference evidence="1" key="1">
    <citation type="submission" date="2020-08" db="EMBL/GenBank/DDBJ databases">
        <title>Multicomponent nature underlies the extraordinary mechanical properties of spider dragline silk.</title>
        <authorList>
            <person name="Kono N."/>
            <person name="Nakamura H."/>
            <person name="Mori M."/>
            <person name="Yoshida Y."/>
            <person name="Ohtoshi R."/>
            <person name="Malay A.D."/>
            <person name="Moran D.A.P."/>
            <person name="Tomita M."/>
            <person name="Numata K."/>
            <person name="Arakawa K."/>
        </authorList>
    </citation>
    <scope>NUCLEOTIDE SEQUENCE</scope>
</reference>
<accession>A0A8X6IDS2</accession>
<dbReference type="EMBL" id="BMAW01043941">
    <property type="protein sequence ID" value="GFS41858.1"/>
    <property type="molecule type" value="Genomic_DNA"/>
</dbReference>
<protein>
    <submittedName>
        <fullName evidence="1">Uncharacterized protein</fullName>
    </submittedName>
</protein>
<organism evidence="1 2">
    <name type="scientific">Nephila pilipes</name>
    <name type="common">Giant wood spider</name>
    <name type="synonym">Nephila maculata</name>
    <dbReference type="NCBI Taxonomy" id="299642"/>
    <lineage>
        <taxon>Eukaryota</taxon>
        <taxon>Metazoa</taxon>
        <taxon>Ecdysozoa</taxon>
        <taxon>Arthropoda</taxon>
        <taxon>Chelicerata</taxon>
        <taxon>Arachnida</taxon>
        <taxon>Araneae</taxon>
        <taxon>Araneomorphae</taxon>
        <taxon>Entelegynae</taxon>
        <taxon>Araneoidea</taxon>
        <taxon>Nephilidae</taxon>
        <taxon>Nephila</taxon>
    </lineage>
</organism>
<dbReference type="Proteomes" id="UP000887013">
    <property type="component" value="Unassembled WGS sequence"/>
</dbReference>
<keyword evidence="2" id="KW-1185">Reference proteome</keyword>
<evidence type="ECO:0000313" key="2">
    <source>
        <dbReference type="Proteomes" id="UP000887013"/>
    </source>
</evidence>
<name>A0A8X6IDS2_NEPPI</name>